<evidence type="ECO:0000259" key="3">
    <source>
        <dbReference type="Pfam" id="PF11873"/>
    </source>
</evidence>
<dbReference type="EMBL" id="CP043617">
    <property type="protein sequence ID" value="QFR49187.1"/>
    <property type="molecule type" value="Genomic_DNA"/>
</dbReference>
<proteinExistence type="inferred from homology"/>
<feature type="domain" description="Transglycosylase SLT" evidence="2">
    <location>
        <begin position="222"/>
        <end position="343"/>
    </location>
</feature>
<comment type="similarity">
    <text evidence="1">Belongs to the transglycosylase Slt family.</text>
</comment>
<dbReference type="RefSeq" id="WP_152307130.1">
    <property type="nucleotide sequence ID" value="NZ_CP043617.1"/>
</dbReference>
<dbReference type="InterPro" id="IPR023346">
    <property type="entry name" value="Lysozyme-like_dom_sf"/>
</dbReference>
<organism evidence="4 5">
    <name type="scientific">Sulfurimonas lithotrophica</name>
    <dbReference type="NCBI Taxonomy" id="2590022"/>
    <lineage>
        <taxon>Bacteria</taxon>
        <taxon>Pseudomonadati</taxon>
        <taxon>Campylobacterota</taxon>
        <taxon>Epsilonproteobacteria</taxon>
        <taxon>Campylobacterales</taxon>
        <taxon>Sulfurimonadaceae</taxon>
        <taxon>Sulfurimonas</taxon>
    </lineage>
</organism>
<dbReference type="OrthoDB" id="9781970at2"/>
<evidence type="ECO:0000313" key="5">
    <source>
        <dbReference type="Proteomes" id="UP000326944"/>
    </source>
</evidence>
<accession>A0A5P8P0S5</accession>
<keyword evidence="5" id="KW-1185">Reference proteome</keyword>
<evidence type="ECO:0000259" key="2">
    <source>
        <dbReference type="Pfam" id="PF01464"/>
    </source>
</evidence>
<sequence length="384" mass="44343">MRIFVLFVLALSFFGCSTKVPCNCKCPKCPKDESKVFVYNEPEITVYKEPQQLSKAQVYYKKQVSYVRKKAAPYWGEKAQVADKFNYVKYAKDFKARTIINFQNGVIRVETTDTANPLRTLKEVIASTLLNTQNPETVDLFSSRHTIHVGEPFLFNRVKDHDGEPIRWVWRANRYAQHLIDTGLKKDAIKTSTGVKKRYYVTFKMKQDNYSNSSELNYASIVKKQAKRFGLEPALIFALIETESHFNQFATSAIPAYGLMQVVPHSAGRDAWEFLTQRPGQPTRNYLFDARNNIEMGSAYVHILFNRYLSDVKNPENRELCVIAAYNTGSGNVLRSFHKNKDIAVSKINRLSPDALYKHLRQKLPYKETRDYIKKVTSAKKHYL</sequence>
<name>A0A5P8P0S5_9BACT</name>
<dbReference type="Proteomes" id="UP000326944">
    <property type="component" value="Chromosome"/>
</dbReference>
<feature type="domain" description="Murein transglycosylase-C N-terminal" evidence="3">
    <location>
        <begin position="61"/>
        <end position="211"/>
    </location>
</feature>
<dbReference type="AlphaFoldDB" id="A0A5P8P0S5"/>
<evidence type="ECO:0000313" key="4">
    <source>
        <dbReference type="EMBL" id="QFR49187.1"/>
    </source>
</evidence>
<dbReference type="Pfam" id="PF11873">
    <property type="entry name" value="Mltc_N"/>
    <property type="match status" value="1"/>
</dbReference>
<gene>
    <name evidence="4" type="ORF">FJR48_05380</name>
</gene>
<protein>
    <submittedName>
        <fullName evidence="4">DUF3393 domain-containing protein</fullName>
    </submittedName>
</protein>
<dbReference type="InterPro" id="IPR008258">
    <property type="entry name" value="Transglycosylase_SLT_dom_1"/>
</dbReference>
<dbReference type="KEGG" id="sulg:FJR48_05380"/>
<dbReference type="PANTHER" id="PTHR37423">
    <property type="entry name" value="SOLUBLE LYTIC MUREIN TRANSGLYCOSYLASE-RELATED"/>
    <property type="match status" value="1"/>
</dbReference>
<evidence type="ECO:0000256" key="1">
    <source>
        <dbReference type="ARBA" id="ARBA00007734"/>
    </source>
</evidence>
<dbReference type="PANTHER" id="PTHR37423:SF2">
    <property type="entry name" value="MEMBRANE-BOUND LYTIC MUREIN TRANSGLYCOSYLASE C"/>
    <property type="match status" value="1"/>
</dbReference>
<dbReference type="CDD" id="cd16893">
    <property type="entry name" value="LT_MltC_MltE"/>
    <property type="match status" value="1"/>
</dbReference>
<dbReference type="Pfam" id="PF01464">
    <property type="entry name" value="SLT"/>
    <property type="match status" value="1"/>
</dbReference>
<dbReference type="Gene3D" id="1.10.530.10">
    <property type="match status" value="1"/>
</dbReference>
<dbReference type="PROSITE" id="PS51257">
    <property type="entry name" value="PROKAR_LIPOPROTEIN"/>
    <property type="match status" value="1"/>
</dbReference>
<reference evidence="4 5" key="1">
    <citation type="submission" date="2019-09" db="EMBL/GenBank/DDBJ databases">
        <title>Sulfurimonas gotlandica sp. nov., a chemoautotrophic and psychrotolerant epsilonproteobacterium isolated from a pelagic redoxcline, and an emended description of the genus Sulfurimonas.</title>
        <authorList>
            <person name="Wang S."/>
            <person name="Jiang L."/>
            <person name="Shao S."/>
        </authorList>
    </citation>
    <scope>NUCLEOTIDE SEQUENCE [LARGE SCALE GENOMIC DNA]</scope>
    <source>
        <strain evidence="4 5">GYSZ_1</strain>
    </source>
</reference>
<dbReference type="InterPro" id="IPR024570">
    <property type="entry name" value="Murein_transglycosylaseC_N"/>
</dbReference>
<dbReference type="SUPFAM" id="SSF53955">
    <property type="entry name" value="Lysozyme-like"/>
    <property type="match status" value="1"/>
</dbReference>